<dbReference type="Proteomes" id="UP000033881">
    <property type="component" value="Unassembled WGS sequence"/>
</dbReference>
<proteinExistence type="predicted"/>
<accession>A0A0G0MJS3</accession>
<evidence type="ECO:0000313" key="1">
    <source>
        <dbReference type="EMBL" id="KKR00601.1"/>
    </source>
</evidence>
<organism evidence="1 2">
    <name type="scientific">Candidatus Woesebacteria bacterium GW2011_GWB1_39_12</name>
    <dbReference type="NCBI Taxonomy" id="1618574"/>
    <lineage>
        <taxon>Bacteria</taxon>
        <taxon>Candidatus Woeseibacteriota</taxon>
    </lineage>
</organism>
<dbReference type="AlphaFoldDB" id="A0A0G0MJS3"/>
<protein>
    <submittedName>
        <fullName evidence="1">Uncharacterized protein</fullName>
    </submittedName>
</protein>
<dbReference type="EMBL" id="LBWB01000011">
    <property type="protein sequence ID" value="KKR00601.1"/>
    <property type="molecule type" value="Genomic_DNA"/>
</dbReference>
<name>A0A0G0MJS3_9BACT</name>
<evidence type="ECO:0000313" key="2">
    <source>
        <dbReference type="Proteomes" id="UP000033881"/>
    </source>
</evidence>
<reference evidence="1 2" key="1">
    <citation type="journal article" date="2015" name="Nature">
        <title>rRNA introns, odd ribosomes, and small enigmatic genomes across a large radiation of phyla.</title>
        <authorList>
            <person name="Brown C.T."/>
            <person name="Hug L.A."/>
            <person name="Thomas B.C."/>
            <person name="Sharon I."/>
            <person name="Castelle C.J."/>
            <person name="Singh A."/>
            <person name="Wilkins M.J."/>
            <person name="Williams K.H."/>
            <person name="Banfield J.F."/>
        </authorList>
    </citation>
    <scope>NUCLEOTIDE SEQUENCE [LARGE SCALE GENOMIC DNA]</scope>
</reference>
<gene>
    <name evidence="1" type="ORF">UT24_C0011G0054</name>
</gene>
<sequence length="134" mass="15936">MPKQFQQLDSLSLEQIETIYDQFAELCWKVMLLNTAAWETTGTGKLGYVTNLHNPLDRRFHDDNTSAKFLLPVEDQGDPFKLLMARMKHWMWLADRKVIRSPEPTDRYSENDLRKWNLMSVHLWSQGMRFSSDW</sequence>
<comment type="caution">
    <text evidence="1">The sequence shown here is derived from an EMBL/GenBank/DDBJ whole genome shotgun (WGS) entry which is preliminary data.</text>
</comment>